<comment type="caution">
    <text evidence="2">The sequence shown here is derived from an EMBL/GenBank/DDBJ whole genome shotgun (WGS) entry which is preliminary data.</text>
</comment>
<organism evidence="2 3">
    <name type="scientific">Nocardia ninae NBRC 108245</name>
    <dbReference type="NCBI Taxonomy" id="1210091"/>
    <lineage>
        <taxon>Bacteria</taxon>
        <taxon>Bacillati</taxon>
        <taxon>Actinomycetota</taxon>
        <taxon>Actinomycetes</taxon>
        <taxon>Mycobacteriales</taxon>
        <taxon>Nocardiaceae</taxon>
        <taxon>Nocardia</taxon>
    </lineage>
</organism>
<protein>
    <submittedName>
        <fullName evidence="2">Uncharacterized protein</fullName>
    </submittedName>
</protein>
<dbReference type="OrthoDB" id="4569631at2"/>
<feature type="signal peptide" evidence="1">
    <location>
        <begin position="1"/>
        <end position="25"/>
    </location>
</feature>
<name>A0A511M9H1_9NOCA</name>
<dbReference type="AlphaFoldDB" id="A0A511M9H1"/>
<keyword evidence="3" id="KW-1185">Reference proteome</keyword>
<evidence type="ECO:0000313" key="3">
    <source>
        <dbReference type="Proteomes" id="UP000321424"/>
    </source>
</evidence>
<sequence>MIKTTFAVTTIALGLVAAGSGLAAAEEVQVEGNYATATACQADGPNVEVERDNAKWTKWECRQGNDGLWYLYLSN</sequence>
<dbReference type="Proteomes" id="UP000321424">
    <property type="component" value="Unassembled WGS sequence"/>
</dbReference>
<evidence type="ECO:0000313" key="2">
    <source>
        <dbReference type="EMBL" id="GEM36857.1"/>
    </source>
</evidence>
<evidence type="ECO:0000256" key="1">
    <source>
        <dbReference type="SAM" id="SignalP"/>
    </source>
</evidence>
<gene>
    <name evidence="2" type="ORF">NN4_13760</name>
</gene>
<proteinExistence type="predicted"/>
<reference evidence="2 3" key="1">
    <citation type="submission" date="2019-07" db="EMBL/GenBank/DDBJ databases">
        <title>Whole genome shotgun sequence of Nocardia ninae NBRC 108245.</title>
        <authorList>
            <person name="Hosoyama A."/>
            <person name="Uohara A."/>
            <person name="Ohji S."/>
            <person name="Ichikawa N."/>
        </authorList>
    </citation>
    <scope>NUCLEOTIDE SEQUENCE [LARGE SCALE GENOMIC DNA]</scope>
    <source>
        <strain evidence="2 3">NBRC 108245</strain>
    </source>
</reference>
<dbReference type="EMBL" id="BJXA01000005">
    <property type="protein sequence ID" value="GEM36857.1"/>
    <property type="molecule type" value="Genomic_DNA"/>
</dbReference>
<feature type="chain" id="PRO_5039640808" evidence="1">
    <location>
        <begin position="26"/>
        <end position="75"/>
    </location>
</feature>
<keyword evidence="1" id="KW-0732">Signal</keyword>
<accession>A0A511M9H1</accession>
<dbReference type="RefSeq" id="WP_147129088.1">
    <property type="nucleotide sequence ID" value="NZ_BJXA01000005.1"/>
</dbReference>